<feature type="domain" description="RNA polymerase sigma-70 region 2" evidence="6">
    <location>
        <begin position="15"/>
        <end position="76"/>
    </location>
</feature>
<evidence type="ECO:0000313" key="8">
    <source>
        <dbReference type="EMBL" id="MPL84248.1"/>
    </source>
</evidence>
<sequence>MSQERYKAEILPIRDKLFRIAQKILQGDEDAEDAVQEVLLKLWHTRDSLGSYDNVAAFATTVIKNHCLDKLKLRKRTETLDDIHYRREAGDNPYLQLERINTEEILKKIIEQLPPLQQTIIRMKDMEEYEVEEIAEITGTKPDAIRVNLSRARKKVREEYIKWTTG</sequence>
<reference evidence="8" key="1">
    <citation type="submission" date="2019-08" db="EMBL/GenBank/DDBJ databases">
        <authorList>
            <person name="Kucharzyk K."/>
            <person name="Murdoch R.W."/>
            <person name="Higgins S."/>
            <person name="Loffler F."/>
        </authorList>
    </citation>
    <scope>NUCLEOTIDE SEQUENCE</scope>
</reference>
<evidence type="ECO:0000256" key="1">
    <source>
        <dbReference type="ARBA" id="ARBA00010641"/>
    </source>
</evidence>
<dbReference type="InterPro" id="IPR013324">
    <property type="entry name" value="RNA_pol_sigma_r3/r4-like"/>
</dbReference>
<dbReference type="NCBIfam" id="TIGR02937">
    <property type="entry name" value="sigma70-ECF"/>
    <property type="match status" value="1"/>
</dbReference>
<keyword evidence="4" id="KW-0238">DNA-binding</keyword>
<dbReference type="Pfam" id="PF04542">
    <property type="entry name" value="Sigma70_r2"/>
    <property type="match status" value="1"/>
</dbReference>
<accession>A0A644UYU3</accession>
<protein>
    <recommendedName>
        <fullName evidence="9">ECF RNA polymerase sigma factor SigW</fullName>
    </recommendedName>
</protein>
<evidence type="ECO:0000256" key="5">
    <source>
        <dbReference type="ARBA" id="ARBA00023163"/>
    </source>
</evidence>
<feature type="domain" description="RNA polymerase sigma factor 70 region 4 type 2" evidence="7">
    <location>
        <begin position="104"/>
        <end position="155"/>
    </location>
</feature>
<evidence type="ECO:0008006" key="9">
    <source>
        <dbReference type="Google" id="ProtNLM"/>
    </source>
</evidence>
<organism evidence="8">
    <name type="scientific">bioreactor metagenome</name>
    <dbReference type="NCBI Taxonomy" id="1076179"/>
    <lineage>
        <taxon>unclassified sequences</taxon>
        <taxon>metagenomes</taxon>
        <taxon>ecological metagenomes</taxon>
    </lineage>
</organism>
<evidence type="ECO:0000256" key="4">
    <source>
        <dbReference type="ARBA" id="ARBA00023125"/>
    </source>
</evidence>
<dbReference type="Gene3D" id="1.10.10.10">
    <property type="entry name" value="Winged helix-like DNA-binding domain superfamily/Winged helix DNA-binding domain"/>
    <property type="match status" value="1"/>
</dbReference>
<dbReference type="Pfam" id="PF08281">
    <property type="entry name" value="Sigma70_r4_2"/>
    <property type="match status" value="1"/>
</dbReference>
<evidence type="ECO:0000259" key="7">
    <source>
        <dbReference type="Pfam" id="PF08281"/>
    </source>
</evidence>
<dbReference type="Gene3D" id="1.10.1740.10">
    <property type="match status" value="1"/>
</dbReference>
<dbReference type="GO" id="GO:0003677">
    <property type="term" value="F:DNA binding"/>
    <property type="evidence" value="ECO:0007669"/>
    <property type="project" value="UniProtKB-KW"/>
</dbReference>
<dbReference type="InterPro" id="IPR014284">
    <property type="entry name" value="RNA_pol_sigma-70_dom"/>
</dbReference>
<comment type="similarity">
    <text evidence="1">Belongs to the sigma-70 factor family. ECF subfamily.</text>
</comment>
<dbReference type="EMBL" id="VSSQ01000187">
    <property type="protein sequence ID" value="MPL84248.1"/>
    <property type="molecule type" value="Genomic_DNA"/>
</dbReference>
<keyword evidence="2" id="KW-0805">Transcription regulation</keyword>
<evidence type="ECO:0000259" key="6">
    <source>
        <dbReference type="Pfam" id="PF04542"/>
    </source>
</evidence>
<dbReference type="PANTHER" id="PTHR43133:SF8">
    <property type="entry name" value="RNA POLYMERASE SIGMA FACTOR HI_1459-RELATED"/>
    <property type="match status" value="1"/>
</dbReference>
<evidence type="ECO:0000256" key="3">
    <source>
        <dbReference type="ARBA" id="ARBA00023082"/>
    </source>
</evidence>
<dbReference type="PANTHER" id="PTHR43133">
    <property type="entry name" value="RNA POLYMERASE ECF-TYPE SIGMA FACTO"/>
    <property type="match status" value="1"/>
</dbReference>
<keyword evidence="3" id="KW-0731">Sigma factor</keyword>
<dbReference type="GO" id="GO:0016987">
    <property type="term" value="F:sigma factor activity"/>
    <property type="evidence" value="ECO:0007669"/>
    <property type="project" value="UniProtKB-KW"/>
</dbReference>
<dbReference type="InterPro" id="IPR013325">
    <property type="entry name" value="RNA_pol_sigma_r2"/>
</dbReference>
<dbReference type="InterPro" id="IPR007627">
    <property type="entry name" value="RNA_pol_sigma70_r2"/>
</dbReference>
<proteinExistence type="inferred from homology"/>
<dbReference type="GO" id="GO:0006352">
    <property type="term" value="P:DNA-templated transcription initiation"/>
    <property type="evidence" value="ECO:0007669"/>
    <property type="project" value="InterPro"/>
</dbReference>
<dbReference type="InterPro" id="IPR039425">
    <property type="entry name" value="RNA_pol_sigma-70-like"/>
</dbReference>
<keyword evidence="5" id="KW-0804">Transcription</keyword>
<name>A0A644UYU3_9ZZZZ</name>
<comment type="caution">
    <text evidence="8">The sequence shown here is derived from an EMBL/GenBank/DDBJ whole genome shotgun (WGS) entry which is preliminary data.</text>
</comment>
<dbReference type="InterPro" id="IPR013249">
    <property type="entry name" value="RNA_pol_sigma70_r4_t2"/>
</dbReference>
<dbReference type="InterPro" id="IPR036388">
    <property type="entry name" value="WH-like_DNA-bd_sf"/>
</dbReference>
<dbReference type="AlphaFoldDB" id="A0A644UYU3"/>
<dbReference type="SUPFAM" id="SSF88946">
    <property type="entry name" value="Sigma2 domain of RNA polymerase sigma factors"/>
    <property type="match status" value="1"/>
</dbReference>
<dbReference type="SUPFAM" id="SSF88659">
    <property type="entry name" value="Sigma3 and sigma4 domains of RNA polymerase sigma factors"/>
    <property type="match status" value="1"/>
</dbReference>
<gene>
    <name evidence="8" type="ORF">SDC9_30212</name>
</gene>
<evidence type="ECO:0000256" key="2">
    <source>
        <dbReference type="ARBA" id="ARBA00023015"/>
    </source>
</evidence>